<dbReference type="PROSITE" id="PS00028">
    <property type="entry name" value="ZINC_FINGER_C2H2_1"/>
    <property type="match status" value="2"/>
</dbReference>
<protein>
    <submittedName>
        <fullName evidence="8">Nrg1-like zn-finger transcription factor</fullName>
    </submittedName>
</protein>
<evidence type="ECO:0000256" key="2">
    <source>
        <dbReference type="ARBA" id="ARBA00022737"/>
    </source>
</evidence>
<dbReference type="SUPFAM" id="SSF57667">
    <property type="entry name" value="beta-beta-alpha zinc fingers"/>
    <property type="match status" value="1"/>
</dbReference>
<keyword evidence="1" id="KW-0479">Metal-binding</keyword>
<feature type="region of interest" description="Disordered" evidence="6">
    <location>
        <begin position="153"/>
        <end position="243"/>
    </location>
</feature>
<name>A0A8H6U4J1_9AGAR</name>
<dbReference type="PANTHER" id="PTHR14003:SF19">
    <property type="entry name" value="YY2 TRANSCRIPTION FACTOR"/>
    <property type="match status" value="1"/>
</dbReference>
<evidence type="ECO:0000256" key="5">
    <source>
        <dbReference type="PROSITE-ProRule" id="PRU00042"/>
    </source>
</evidence>
<evidence type="ECO:0000256" key="3">
    <source>
        <dbReference type="ARBA" id="ARBA00022771"/>
    </source>
</evidence>
<dbReference type="SMART" id="SM00355">
    <property type="entry name" value="ZnF_C2H2"/>
    <property type="match status" value="2"/>
</dbReference>
<keyword evidence="9" id="KW-1185">Reference proteome</keyword>
<proteinExistence type="predicted"/>
<feature type="compositionally biased region" description="Low complexity" evidence="6">
    <location>
        <begin position="209"/>
        <end position="227"/>
    </location>
</feature>
<feature type="compositionally biased region" description="Low complexity" evidence="6">
    <location>
        <begin position="174"/>
        <end position="194"/>
    </location>
</feature>
<dbReference type="GO" id="GO:0005667">
    <property type="term" value="C:transcription regulator complex"/>
    <property type="evidence" value="ECO:0007669"/>
    <property type="project" value="TreeGrafter"/>
</dbReference>
<dbReference type="GO" id="GO:0031519">
    <property type="term" value="C:PcG protein complex"/>
    <property type="evidence" value="ECO:0007669"/>
    <property type="project" value="TreeGrafter"/>
</dbReference>
<dbReference type="InterPro" id="IPR036236">
    <property type="entry name" value="Znf_C2H2_sf"/>
</dbReference>
<feature type="region of interest" description="Disordered" evidence="6">
    <location>
        <begin position="1"/>
        <end position="62"/>
    </location>
</feature>
<dbReference type="EMBL" id="JACAZI010000034">
    <property type="protein sequence ID" value="KAF7328822.1"/>
    <property type="molecule type" value="Genomic_DNA"/>
</dbReference>
<feature type="domain" description="C2H2-type" evidence="7">
    <location>
        <begin position="67"/>
        <end position="94"/>
    </location>
</feature>
<dbReference type="PANTHER" id="PTHR14003">
    <property type="entry name" value="TRANSCRIPTIONAL REPRESSOR PROTEIN YY"/>
    <property type="match status" value="1"/>
</dbReference>
<dbReference type="AlphaFoldDB" id="A0A8H6U4J1"/>
<keyword evidence="2" id="KW-0677">Repeat</keyword>
<organism evidence="8 9">
    <name type="scientific">Mycena venus</name>
    <dbReference type="NCBI Taxonomy" id="2733690"/>
    <lineage>
        <taxon>Eukaryota</taxon>
        <taxon>Fungi</taxon>
        <taxon>Dikarya</taxon>
        <taxon>Basidiomycota</taxon>
        <taxon>Agaricomycotina</taxon>
        <taxon>Agaricomycetes</taxon>
        <taxon>Agaricomycetidae</taxon>
        <taxon>Agaricales</taxon>
        <taxon>Marasmiineae</taxon>
        <taxon>Mycenaceae</taxon>
        <taxon>Mycena</taxon>
    </lineage>
</organism>
<dbReference type="Proteomes" id="UP000620124">
    <property type="component" value="Unassembled WGS sequence"/>
</dbReference>
<evidence type="ECO:0000313" key="9">
    <source>
        <dbReference type="Proteomes" id="UP000620124"/>
    </source>
</evidence>
<dbReference type="Gene3D" id="3.30.160.60">
    <property type="entry name" value="Classic Zinc Finger"/>
    <property type="match status" value="2"/>
</dbReference>
<dbReference type="Pfam" id="PF00096">
    <property type="entry name" value="zf-C2H2"/>
    <property type="match status" value="2"/>
</dbReference>
<dbReference type="GO" id="GO:0008270">
    <property type="term" value="F:zinc ion binding"/>
    <property type="evidence" value="ECO:0007669"/>
    <property type="project" value="UniProtKB-KW"/>
</dbReference>
<reference evidence="8" key="1">
    <citation type="submission" date="2020-05" db="EMBL/GenBank/DDBJ databases">
        <title>Mycena genomes resolve the evolution of fungal bioluminescence.</title>
        <authorList>
            <person name="Tsai I.J."/>
        </authorList>
    </citation>
    <scope>NUCLEOTIDE SEQUENCE</scope>
    <source>
        <strain evidence="8">CCC161011</strain>
    </source>
</reference>
<dbReference type="GO" id="GO:0000981">
    <property type="term" value="F:DNA-binding transcription factor activity, RNA polymerase II-specific"/>
    <property type="evidence" value="ECO:0007669"/>
    <property type="project" value="UniProtKB-ARBA"/>
</dbReference>
<dbReference type="OrthoDB" id="6365676at2759"/>
<dbReference type="InterPro" id="IPR013087">
    <property type="entry name" value="Znf_C2H2_type"/>
</dbReference>
<sequence length="459" mass="50556">MSPVVFSFSSRPQHCPPASMRRPPASRRSALRPKIPSETTPAAYKAVSWDSEEGNKSKGSSLGLRRHTCLRCGKAFTSSGHLKRHVLTHTGEKNHPCPFPGCETKCSRQDNLQQHYKTHLPTYMPQRKVTKGKSRKAKAKVAVALMTNSIFGSDPAERKRLPPSINSPPPLEESYPSQSSDYPSYSDSSAYGSQRLPFPPSADSPPTFEESYSSQSSEYSSYSEYSSPPHTPSELVQATSPVSEGRPRLIIPCLLPVVSHPESSIPPRRPRNPMFDLGKPCRDDDAPNEQGFIPYSPSEYRAPSVCSPVWIPDSFSSVVPSRVSLAHPIPRISQPRSPLLDNPCGAAYQIETFCQPVLPSLHDIQYVHAQPQEYSPTTTHMSSPFSPQAPSDILSPLELPTYAPYAFEQSSYTLSASGAHSSPTLHYQYYTESDAASGGYVFSAPHLYCGQTQTYPYTN</sequence>
<keyword evidence="3 5" id="KW-0863">Zinc-finger</keyword>
<feature type="compositionally biased region" description="Low complexity" evidence="6">
    <location>
        <begin position="16"/>
        <end position="28"/>
    </location>
</feature>
<dbReference type="FunFam" id="3.30.160.60:FF:000072">
    <property type="entry name" value="zinc finger protein 143 isoform X1"/>
    <property type="match status" value="1"/>
</dbReference>
<evidence type="ECO:0000256" key="4">
    <source>
        <dbReference type="ARBA" id="ARBA00022833"/>
    </source>
</evidence>
<evidence type="ECO:0000313" key="8">
    <source>
        <dbReference type="EMBL" id="KAF7328822.1"/>
    </source>
</evidence>
<evidence type="ECO:0000259" key="7">
    <source>
        <dbReference type="PROSITE" id="PS50157"/>
    </source>
</evidence>
<dbReference type="PROSITE" id="PS50157">
    <property type="entry name" value="ZINC_FINGER_C2H2_2"/>
    <property type="match status" value="1"/>
</dbReference>
<comment type="caution">
    <text evidence="8">The sequence shown here is derived from an EMBL/GenBank/DDBJ whole genome shotgun (WGS) entry which is preliminary data.</text>
</comment>
<evidence type="ECO:0000256" key="6">
    <source>
        <dbReference type="SAM" id="MobiDB-lite"/>
    </source>
</evidence>
<keyword evidence="4" id="KW-0862">Zinc</keyword>
<dbReference type="GO" id="GO:0000978">
    <property type="term" value="F:RNA polymerase II cis-regulatory region sequence-specific DNA binding"/>
    <property type="evidence" value="ECO:0007669"/>
    <property type="project" value="TreeGrafter"/>
</dbReference>
<accession>A0A8H6U4J1</accession>
<evidence type="ECO:0000256" key="1">
    <source>
        <dbReference type="ARBA" id="ARBA00022723"/>
    </source>
</evidence>
<gene>
    <name evidence="8" type="ORF">MVEN_02511100</name>
</gene>
<dbReference type="GO" id="GO:0000785">
    <property type="term" value="C:chromatin"/>
    <property type="evidence" value="ECO:0007669"/>
    <property type="project" value="TreeGrafter"/>
</dbReference>